<dbReference type="PANTHER" id="PTHR43343">
    <property type="entry name" value="PEPTIDASE S12"/>
    <property type="match status" value="1"/>
</dbReference>
<sequence>MAIGLAAGLLAGGTAGFLVARTTPVSGACTTVAVANGALPAVVTVFAENATGGGGSGSGAILTPGGRIVTNDHVIAGASRLSVLLATGEQQPATLVGTDPKTDLAVLQIEASGLPTLALGEVPRVGEQVIAVGAPLGLSGTVTSGVVSALQRDVVAPVADGGTTVLVDTIQTDASINPGNSGGPLVDCSGRIVGINTVISTVPDASGVAGGGSVGLGFAVPAATVQRITDQLVADGRATHPWFGFSHAVLPTSAAQSVGVPSALFVQAVAAGGPAATAGIRGGDLIVGLNGQQADAFTLGRLLATASVGDDVAVDLLRDGERSSVTVVLREAP</sequence>
<dbReference type="InterPro" id="IPR036034">
    <property type="entry name" value="PDZ_sf"/>
</dbReference>
<gene>
    <name evidence="6" type="ORF">G7070_07930</name>
</gene>
<feature type="signal peptide" evidence="4">
    <location>
        <begin position="1"/>
        <end position="20"/>
    </location>
</feature>
<comment type="similarity">
    <text evidence="1">Belongs to the peptidase S1C family.</text>
</comment>
<feature type="domain" description="PDZ" evidence="5">
    <location>
        <begin position="232"/>
        <end position="332"/>
    </location>
</feature>
<dbReference type="InterPro" id="IPR043504">
    <property type="entry name" value="Peptidase_S1_PA_chymotrypsin"/>
</dbReference>
<dbReference type="SMART" id="SM00228">
    <property type="entry name" value="PDZ"/>
    <property type="match status" value="1"/>
</dbReference>
<keyword evidence="7" id="KW-1185">Reference proteome</keyword>
<dbReference type="KEGG" id="prv:G7070_07930"/>
<dbReference type="AlphaFoldDB" id="A0A6G7Y5Y4"/>
<dbReference type="Gene3D" id="2.40.10.10">
    <property type="entry name" value="Trypsin-like serine proteases"/>
    <property type="match status" value="2"/>
</dbReference>
<dbReference type="RefSeq" id="WP_166233286.1">
    <property type="nucleotide sequence ID" value="NZ_CP049865.1"/>
</dbReference>
<dbReference type="Pfam" id="PF13365">
    <property type="entry name" value="Trypsin_2"/>
    <property type="match status" value="1"/>
</dbReference>
<evidence type="ECO:0000313" key="7">
    <source>
        <dbReference type="Proteomes" id="UP000501058"/>
    </source>
</evidence>
<evidence type="ECO:0000256" key="3">
    <source>
        <dbReference type="ARBA" id="ARBA00022801"/>
    </source>
</evidence>
<keyword evidence="4" id="KW-0732">Signal</keyword>
<dbReference type="SUPFAM" id="SSF50156">
    <property type="entry name" value="PDZ domain-like"/>
    <property type="match status" value="1"/>
</dbReference>
<evidence type="ECO:0000256" key="1">
    <source>
        <dbReference type="ARBA" id="ARBA00010541"/>
    </source>
</evidence>
<keyword evidence="3" id="KW-0378">Hydrolase</keyword>
<dbReference type="PRINTS" id="PR00834">
    <property type="entry name" value="PROTEASES2C"/>
</dbReference>
<evidence type="ECO:0000259" key="5">
    <source>
        <dbReference type="PROSITE" id="PS50106"/>
    </source>
</evidence>
<dbReference type="InterPro" id="IPR001478">
    <property type="entry name" value="PDZ"/>
</dbReference>
<feature type="chain" id="PRO_5038644229" evidence="4">
    <location>
        <begin position="21"/>
        <end position="333"/>
    </location>
</feature>
<dbReference type="Pfam" id="PF13180">
    <property type="entry name" value="PDZ_2"/>
    <property type="match status" value="1"/>
</dbReference>
<reference evidence="6 7" key="1">
    <citation type="submission" date="2020-03" db="EMBL/GenBank/DDBJ databases">
        <title>Propioniciclava sp. nov., isolated from Hydrophilus acuminatus.</title>
        <authorList>
            <person name="Hyun D.-W."/>
            <person name="Bae J.-W."/>
        </authorList>
    </citation>
    <scope>NUCLEOTIDE SEQUENCE [LARGE SCALE GENOMIC DNA]</scope>
    <source>
        <strain evidence="6 7">HDW11</strain>
    </source>
</reference>
<evidence type="ECO:0000256" key="2">
    <source>
        <dbReference type="ARBA" id="ARBA00022670"/>
    </source>
</evidence>
<proteinExistence type="inferred from homology"/>
<keyword evidence="2" id="KW-0645">Protease</keyword>
<dbReference type="InterPro" id="IPR009003">
    <property type="entry name" value="Peptidase_S1_PA"/>
</dbReference>
<protein>
    <submittedName>
        <fullName evidence="6">PDZ domain-containing protein</fullName>
    </submittedName>
</protein>
<organism evidence="6 7">
    <name type="scientific">Propioniciclava coleopterorum</name>
    <dbReference type="NCBI Taxonomy" id="2714937"/>
    <lineage>
        <taxon>Bacteria</taxon>
        <taxon>Bacillati</taxon>
        <taxon>Actinomycetota</taxon>
        <taxon>Actinomycetes</taxon>
        <taxon>Propionibacteriales</taxon>
        <taxon>Propionibacteriaceae</taxon>
        <taxon>Propioniciclava</taxon>
    </lineage>
</organism>
<dbReference type="PANTHER" id="PTHR43343:SF3">
    <property type="entry name" value="PROTEASE DO-LIKE 8, CHLOROPLASTIC"/>
    <property type="match status" value="1"/>
</dbReference>
<dbReference type="GO" id="GO:0004252">
    <property type="term" value="F:serine-type endopeptidase activity"/>
    <property type="evidence" value="ECO:0007669"/>
    <property type="project" value="InterPro"/>
</dbReference>
<accession>A0A6G7Y5Y4</accession>
<evidence type="ECO:0000256" key="4">
    <source>
        <dbReference type="SAM" id="SignalP"/>
    </source>
</evidence>
<dbReference type="SUPFAM" id="SSF50494">
    <property type="entry name" value="Trypsin-like serine proteases"/>
    <property type="match status" value="1"/>
</dbReference>
<dbReference type="Proteomes" id="UP000501058">
    <property type="component" value="Chromosome"/>
</dbReference>
<evidence type="ECO:0000313" key="6">
    <source>
        <dbReference type="EMBL" id="QIK72210.1"/>
    </source>
</evidence>
<dbReference type="InterPro" id="IPR051201">
    <property type="entry name" value="Chloro_Bact_Ser_Proteases"/>
</dbReference>
<dbReference type="PROSITE" id="PS50106">
    <property type="entry name" value="PDZ"/>
    <property type="match status" value="1"/>
</dbReference>
<name>A0A6G7Y5Y4_9ACTN</name>
<dbReference type="InterPro" id="IPR001940">
    <property type="entry name" value="Peptidase_S1C"/>
</dbReference>
<dbReference type="GO" id="GO:0006508">
    <property type="term" value="P:proteolysis"/>
    <property type="evidence" value="ECO:0007669"/>
    <property type="project" value="UniProtKB-KW"/>
</dbReference>
<dbReference type="EMBL" id="CP049865">
    <property type="protein sequence ID" value="QIK72210.1"/>
    <property type="molecule type" value="Genomic_DNA"/>
</dbReference>
<dbReference type="Gene3D" id="2.30.42.10">
    <property type="match status" value="1"/>
</dbReference>